<name>A0A1M6FD19_9CLOT</name>
<evidence type="ECO:0000259" key="2">
    <source>
        <dbReference type="Pfam" id="PF01323"/>
    </source>
</evidence>
<dbReference type="GO" id="GO:0016853">
    <property type="term" value="F:isomerase activity"/>
    <property type="evidence" value="ECO:0007669"/>
    <property type="project" value="UniProtKB-KW"/>
</dbReference>
<dbReference type="InterPro" id="IPR036249">
    <property type="entry name" value="Thioredoxin-like_sf"/>
</dbReference>
<dbReference type="OrthoDB" id="9799122at2"/>
<dbReference type="GO" id="GO:0016491">
    <property type="term" value="F:oxidoreductase activity"/>
    <property type="evidence" value="ECO:0007669"/>
    <property type="project" value="InterPro"/>
</dbReference>
<dbReference type="SUPFAM" id="SSF52833">
    <property type="entry name" value="Thioredoxin-like"/>
    <property type="match status" value="1"/>
</dbReference>
<keyword evidence="4" id="KW-1185">Reference proteome</keyword>
<evidence type="ECO:0000256" key="1">
    <source>
        <dbReference type="SAM" id="MobiDB-lite"/>
    </source>
</evidence>
<dbReference type="AlphaFoldDB" id="A0A1M6FD19"/>
<proteinExistence type="predicted"/>
<dbReference type="PANTHER" id="PTHR13887">
    <property type="entry name" value="GLUTATHIONE S-TRANSFERASE KAPPA"/>
    <property type="match status" value="1"/>
</dbReference>
<keyword evidence="3" id="KW-0413">Isomerase</keyword>
<dbReference type="Proteomes" id="UP000184080">
    <property type="component" value="Unassembled WGS sequence"/>
</dbReference>
<feature type="domain" description="DSBA-like thioredoxin" evidence="2">
    <location>
        <begin position="3"/>
        <end position="203"/>
    </location>
</feature>
<dbReference type="EMBL" id="FQZO01000002">
    <property type="protein sequence ID" value="SHI95654.1"/>
    <property type="molecule type" value="Genomic_DNA"/>
</dbReference>
<dbReference type="Pfam" id="PF01323">
    <property type="entry name" value="DSBA"/>
    <property type="match status" value="1"/>
</dbReference>
<gene>
    <name evidence="3" type="ORF">SAMN05444401_1899</name>
</gene>
<sequence>MKVEIWSDFVCPFCYIGKRRFENALNQFPHKEKVEINFKSFQLDPNAKMQYDEDIHGIIAGKYGVSREEAKKMNDSIVQQAKDIGLDYHFDTMQPTNTLDAHRLYHYAKSEGKMNEISERLMKAYFIDSLKISDHETLAKLAGEVGLDEEKTLSVLSGDEFTIEVSKEQQEAAELGISGVPFFVFNNKYAVSGAQPSSAFLEVLNKVFDEEAPLDSPESSGTNSERNPSSGHCENGVCSL</sequence>
<evidence type="ECO:0000313" key="3">
    <source>
        <dbReference type="EMBL" id="SHI95654.1"/>
    </source>
</evidence>
<dbReference type="RefSeq" id="WP_073005827.1">
    <property type="nucleotide sequence ID" value="NZ_FQZO01000002.1"/>
</dbReference>
<dbReference type="CDD" id="cd03024">
    <property type="entry name" value="DsbA_FrnE"/>
    <property type="match status" value="1"/>
</dbReference>
<organism evidence="3 4">
    <name type="scientific">Clostridium amylolyticum</name>
    <dbReference type="NCBI Taxonomy" id="1121298"/>
    <lineage>
        <taxon>Bacteria</taxon>
        <taxon>Bacillati</taxon>
        <taxon>Bacillota</taxon>
        <taxon>Clostridia</taxon>
        <taxon>Eubacteriales</taxon>
        <taxon>Clostridiaceae</taxon>
        <taxon>Clostridium</taxon>
    </lineage>
</organism>
<dbReference type="STRING" id="1121298.SAMN05444401_1899"/>
<dbReference type="InterPro" id="IPR001853">
    <property type="entry name" value="DSBA-like_thioredoxin_dom"/>
</dbReference>
<dbReference type="PANTHER" id="PTHR13887:SF41">
    <property type="entry name" value="THIOREDOXIN SUPERFAMILY PROTEIN"/>
    <property type="match status" value="1"/>
</dbReference>
<dbReference type="Gene3D" id="3.40.30.10">
    <property type="entry name" value="Glutaredoxin"/>
    <property type="match status" value="1"/>
</dbReference>
<protein>
    <submittedName>
        <fullName evidence="3">Predicted dithiol-disulfide isomerase, DsbA family</fullName>
    </submittedName>
</protein>
<evidence type="ECO:0000313" key="4">
    <source>
        <dbReference type="Proteomes" id="UP000184080"/>
    </source>
</evidence>
<feature type="region of interest" description="Disordered" evidence="1">
    <location>
        <begin position="212"/>
        <end position="240"/>
    </location>
</feature>
<accession>A0A1M6FD19</accession>
<feature type="compositionally biased region" description="Polar residues" evidence="1">
    <location>
        <begin position="217"/>
        <end position="232"/>
    </location>
</feature>
<reference evidence="3 4" key="1">
    <citation type="submission" date="2016-11" db="EMBL/GenBank/DDBJ databases">
        <authorList>
            <person name="Jaros S."/>
            <person name="Januszkiewicz K."/>
            <person name="Wedrychowicz H."/>
        </authorList>
    </citation>
    <scope>NUCLEOTIDE SEQUENCE [LARGE SCALE GENOMIC DNA]</scope>
    <source>
        <strain evidence="3 4">DSM 21864</strain>
    </source>
</reference>